<dbReference type="OrthoDB" id="2328572at2759"/>
<feature type="region of interest" description="Disordered" evidence="6">
    <location>
        <begin position="118"/>
        <end position="152"/>
    </location>
</feature>
<keyword evidence="9" id="KW-1185">Reference proteome</keyword>
<dbReference type="EMBL" id="ML986769">
    <property type="protein sequence ID" value="KAF2258318.1"/>
    <property type="molecule type" value="Genomic_DNA"/>
</dbReference>
<reference evidence="9" key="1">
    <citation type="journal article" date="2020" name="Stud. Mycol.">
        <title>101 Dothideomycetes genomes: A test case for predicting lifestyles and emergence of pathogens.</title>
        <authorList>
            <person name="Haridas S."/>
            <person name="Albert R."/>
            <person name="Binder M."/>
            <person name="Bloem J."/>
            <person name="LaButti K."/>
            <person name="Salamov A."/>
            <person name="Andreopoulos B."/>
            <person name="Baker S."/>
            <person name="Barry K."/>
            <person name="Bills G."/>
            <person name="Bluhm B."/>
            <person name="Cannon C."/>
            <person name="Castanera R."/>
            <person name="Culley D."/>
            <person name="Daum C."/>
            <person name="Ezra D."/>
            <person name="Gonzalez J."/>
            <person name="Henrissat B."/>
            <person name="Kuo A."/>
            <person name="Liang C."/>
            <person name="Lipzen A."/>
            <person name="Lutzoni F."/>
            <person name="Magnuson J."/>
            <person name="Mondo S."/>
            <person name="Nolan M."/>
            <person name="Ohm R."/>
            <person name="Pangilinan J."/>
            <person name="Park H.-J."/>
            <person name="Ramirez L."/>
            <person name="Alfaro M."/>
            <person name="Sun H."/>
            <person name="Tritt A."/>
            <person name="Yoshinaga Y."/>
            <person name="Zwiers L.-H."/>
            <person name="Turgeon B."/>
            <person name="Goodwin S."/>
            <person name="Spatafora J."/>
            <person name="Crous P."/>
            <person name="Grigoriev I."/>
        </authorList>
    </citation>
    <scope>NUCLEOTIDE SEQUENCE [LARGE SCALE GENOMIC DNA]</scope>
    <source>
        <strain evidence="9">CBS 304.66</strain>
    </source>
</reference>
<keyword evidence="2" id="KW-0805">Transcription regulation</keyword>
<dbReference type="CDD" id="cd00067">
    <property type="entry name" value="GAL4"/>
    <property type="match status" value="1"/>
</dbReference>
<evidence type="ECO:0000256" key="1">
    <source>
        <dbReference type="ARBA" id="ARBA00022723"/>
    </source>
</evidence>
<dbReference type="GO" id="GO:0008270">
    <property type="term" value="F:zinc ion binding"/>
    <property type="evidence" value="ECO:0007669"/>
    <property type="project" value="InterPro"/>
</dbReference>
<dbReference type="Pfam" id="PF08493">
    <property type="entry name" value="AflR"/>
    <property type="match status" value="1"/>
</dbReference>
<dbReference type="InterPro" id="IPR001138">
    <property type="entry name" value="Zn2Cys6_DnaBD"/>
</dbReference>
<dbReference type="PROSITE" id="PS50048">
    <property type="entry name" value="ZN2_CY6_FUNGAL_2"/>
    <property type="match status" value="1"/>
</dbReference>
<keyword evidence="4" id="KW-0804">Transcription</keyword>
<accession>A0A9P4K090</accession>
<feature type="domain" description="Zn(2)-C6 fungal-type" evidence="7">
    <location>
        <begin position="85"/>
        <end position="115"/>
    </location>
</feature>
<evidence type="ECO:0000259" key="7">
    <source>
        <dbReference type="PROSITE" id="PS50048"/>
    </source>
</evidence>
<organism evidence="8 9">
    <name type="scientific">Lojkania enalia</name>
    <dbReference type="NCBI Taxonomy" id="147567"/>
    <lineage>
        <taxon>Eukaryota</taxon>
        <taxon>Fungi</taxon>
        <taxon>Dikarya</taxon>
        <taxon>Ascomycota</taxon>
        <taxon>Pezizomycotina</taxon>
        <taxon>Dothideomycetes</taxon>
        <taxon>Pleosporomycetidae</taxon>
        <taxon>Pleosporales</taxon>
        <taxon>Pleosporales incertae sedis</taxon>
        <taxon>Lojkania</taxon>
    </lineage>
</organism>
<dbReference type="PRINTS" id="PR00755">
    <property type="entry name" value="AFLATOXINBRP"/>
</dbReference>
<keyword evidence="3" id="KW-0238">DNA-binding</keyword>
<evidence type="ECO:0000256" key="6">
    <source>
        <dbReference type="SAM" id="MobiDB-lite"/>
    </source>
</evidence>
<keyword evidence="1" id="KW-0479">Metal-binding</keyword>
<evidence type="ECO:0000256" key="5">
    <source>
        <dbReference type="ARBA" id="ARBA00023242"/>
    </source>
</evidence>
<dbReference type="InterPro" id="IPR013700">
    <property type="entry name" value="AflR"/>
</dbReference>
<dbReference type="SMART" id="SM00066">
    <property type="entry name" value="GAL4"/>
    <property type="match status" value="1"/>
</dbReference>
<evidence type="ECO:0000313" key="9">
    <source>
        <dbReference type="Proteomes" id="UP000800093"/>
    </source>
</evidence>
<evidence type="ECO:0000256" key="4">
    <source>
        <dbReference type="ARBA" id="ARBA00023163"/>
    </source>
</evidence>
<evidence type="ECO:0000256" key="2">
    <source>
        <dbReference type="ARBA" id="ARBA00023015"/>
    </source>
</evidence>
<dbReference type="SUPFAM" id="SSF57701">
    <property type="entry name" value="Zn2/Cys6 DNA-binding domain"/>
    <property type="match status" value="1"/>
</dbReference>
<dbReference type="PROSITE" id="PS00463">
    <property type="entry name" value="ZN2_CY6_FUNGAL_1"/>
    <property type="match status" value="1"/>
</dbReference>
<evidence type="ECO:0000256" key="3">
    <source>
        <dbReference type="ARBA" id="ARBA00023125"/>
    </source>
</evidence>
<dbReference type="Proteomes" id="UP000800093">
    <property type="component" value="Unassembled WGS sequence"/>
</dbReference>
<comment type="caution">
    <text evidence="8">The sequence shown here is derived from an EMBL/GenBank/DDBJ whole genome shotgun (WGS) entry which is preliminary data.</text>
</comment>
<dbReference type="InterPro" id="IPR036864">
    <property type="entry name" value="Zn2-C6_fun-type_DNA-bd_sf"/>
</dbReference>
<evidence type="ECO:0000313" key="8">
    <source>
        <dbReference type="EMBL" id="KAF2258318.1"/>
    </source>
</evidence>
<dbReference type="InterPro" id="IPR050675">
    <property type="entry name" value="OAF3"/>
</dbReference>
<gene>
    <name evidence="8" type="ORF">CC78DRAFT_621925</name>
</gene>
<dbReference type="Pfam" id="PF00172">
    <property type="entry name" value="Zn_clus"/>
    <property type="match status" value="1"/>
</dbReference>
<feature type="compositionally biased region" description="Polar residues" evidence="6">
    <location>
        <begin position="135"/>
        <end position="146"/>
    </location>
</feature>
<dbReference type="GO" id="GO:0000981">
    <property type="term" value="F:DNA-binding transcription factor activity, RNA polymerase II-specific"/>
    <property type="evidence" value="ECO:0007669"/>
    <property type="project" value="InterPro"/>
</dbReference>
<dbReference type="GO" id="GO:0045122">
    <property type="term" value="P:aflatoxin biosynthetic process"/>
    <property type="evidence" value="ECO:0007669"/>
    <property type="project" value="InterPro"/>
</dbReference>
<name>A0A9P4K090_9PLEO</name>
<keyword evidence="5" id="KW-0539">Nucleus</keyword>
<dbReference type="PANTHER" id="PTHR31069">
    <property type="entry name" value="OLEATE-ACTIVATED TRANSCRIPTION FACTOR 1-RELATED"/>
    <property type="match status" value="1"/>
</dbReference>
<dbReference type="PANTHER" id="PTHR31069:SF31">
    <property type="entry name" value="MONODICTYPHENONE CLUSTER TRANSCRIPTION FACTOR-RELATED"/>
    <property type="match status" value="1"/>
</dbReference>
<dbReference type="Gene3D" id="4.10.240.10">
    <property type="entry name" value="Zn(2)-C6 fungal-type DNA-binding domain"/>
    <property type="match status" value="1"/>
</dbReference>
<sequence>MTAEASGFNALGLLRGPSRTTVNLTRRAEGPSKTRGREAFTVVLHFSFTEPAPPLCSFSFAKSAMFATAAQGLRRTAGTRRLRESCEPCSAAKVRCSKDKPVCTRCTERDLPCVYFATRRSGRPPNKAPNGGTNGSKTASVNASRNNNDEAHIPVPAYQPSTDPEVLPGQSCFPTFSPIEPITVNLSEPVDTAGAHASLGPEIDSSSSLSLETLSEWGSRELDDFFSPFISVPGLDTLSPFPDGFLGVQVDGMDHLDMTSSPTDSSLHHSISDCNCLSTALGLLAKSDSSAGNGFGPAKQSFSPTESLISENESVAISVDNILQCRYAQDSQVLIILALVVSKVLDRYLRAARVAPAAQEAISPQSRRPSSAFAQKLHHQSRMAKAYVHGEDSVRMAGQLVLSELHRVLKLVNALAARLNELGSGCSTLDWMRGGGPSPAGLLSQQGFDEASMVSFSSTMLDQLGTDLRRQLKSVVATITGMLQGAA</sequence>
<dbReference type="AlphaFoldDB" id="A0A9P4K090"/>
<protein>
    <recommendedName>
        <fullName evidence="7">Zn(2)-C6 fungal-type domain-containing protein</fullName>
    </recommendedName>
</protein>
<proteinExistence type="predicted"/>
<dbReference type="GO" id="GO:0003677">
    <property type="term" value="F:DNA binding"/>
    <property type="evidence" value="ECO:0007669"/>
    <property type="project" value="UniProtKB-KW"/>
</dbReference>
<dbReference type="GO" id="GO:0005634">
    <property type="term" value="C:nucleus"/>
    <property type="evidence" value="ECO:0007669"/>
    <property type="project" value="InterPro"/>
</dbReference>